<dbReference type="Proteomes" id="UP000194159">
    <property type="component" value="Chromosome"/>
</dbReference>
<gene>
    <name evidence="1" type="ORF">NXC12_CH01062</name>
</gene>
<dbReference type="RefSeq" id="WP_244920041.1">
    <property type="nucleotide sequence ID" value="NZ_CP020906.1"/>
</dbReference>
<sequence length="67" mass="7521">MNETVSPVCSLEYREKMGGIDAPSELVKCQLIHEIGMITNLGAMVRDDGAAVPRYAWARIQPWKHVH</sequence>
<evidence type="ECO:0000313" key="1">
    <source>
        <dbReference type="EMBL" id="ARQ09140.1"/>
    </source>
</evidence>
<evidence type="ECO:0000313" key="2">
    <source>
        <dbReference type="Proteomes" id="UP000194159"/>
    </source>
</evidence>
<proteinExistence type="predicted"/>
<protein>
    <submittedName>
        <fullName evidence="1">Uncharacterized protein</fullName>
    </submittedName>
</protein>
<name>A0AAN1BD29_RHIET</name>
<organism evidence="1 2">
    <name type="scientific">Rhizobium etli</name>
    <dbReference type="NCBI Taxonomy" id="29449"/>
    <lineage>
        <taxon>Bacteria</taxon>
        <taxon>Pseudomonadati</taxon>
        <taxon>Pseudomonadota</taxon>
        <taxon>Alphaproteobacteria</taxon>
        <taxon>Hyphomicrobiales</taxon>
        <taxon>Rhizobiaceae</taxon>
        <taxon>Rhizobium/Agrobacterium group</taxon>
        <taxon>Rhizobium</taxon>
    </lineage>
</organism>
<dbReference type="EMBL" id="CP020906">
    <property type="protein sequence ID" value="ARQ09140.1"/>
    <property type="molecule type" value="Genomic_DNA"/>
</dbReference>
<reference evidence="1 2" key="1">
    <citation type="submission" date="2017-04" db="EMBL/GenBank/DDBJ databases">
        <title>Complete genome sequences of Rhizobium genomic linages associated to common bean (phaseolus vulgaris).</title>
        <authorList>
            <person name="Santamaria R.I."/>
            <person name="Bustos P."/>
            <person name="Perez-Carrascal O."/>
            <person name="Martinez-Flores I."/>
            <person name="Juarez S."/>
            <person name="Lozano L."/>
            <person name="Miranda F."/>
            <person name="Vinuesa P."/>
            <person name="Martinez-Romero E."/>
            <person name="Cevallos M.A."/>
            <person name="Romero D."/>
            <person name="Davila G."/>
            <person name="Gonzalez V."/>
        </authorList>
    </citation>
    <scope>NUCLEOTIDE SEQUENCE [LARGE SCALE GENOMIC DNA]</scope>
    <source>
        <strain evidence="1 2">NXC12</strain>
    </source>
</reference>
<dbReference type="AlphaFoldDB" id="A0AAN1BD29"/>
<accession>A0AAN1BD29</accession>